<organism evidence="2 3">
    <name type="scientific">Rothia kristinae</name>
    <dbReference type="NCBI Taxonomy" id="37923"/>
    <lineage>
        <taxon>Bacteria</taxon>
        <taxon>Bacillati</taxon>
        <taxon>Actinomycetota</taxon>
        <taxon>Actinomycetes</taxon>
        <taxon>Micrococcales</taxon>
        <taxon>Micrococcaceae</taxon>
        <taxon>Rothia</taxon>
    </lineage>
</organism>
<dbReference type="AlphaFoldDB" id="A0A657IUZ3"/>
<comment type="caution">
    <text evidence="2">The sequence shown here is derived from an EMBL/GenBank/DDBJ whole genome shotgun (WGS) entry which is preliminary data.</text>
</comment>
<evidence type="ECO:0000256" key="1">
    <source>
        <dbReference type="SAM" id="MobiDB-lite"/>
    </source>
</evidence>
<proteinExistence type="predicted"/>
<name>A0A657IUZ3_9MICC</name>
<feature type="compositionally biased region" description="Polar residues" evidence="1">
    <location>
        <begin position="86"/>
        <end position="95"/>
    </location>
</feature>
<dbReference type="EMBL" id="LWGZ01000445">
    <property type="protein sequence ID" value="OAX61543.1"/>
    <property type="molecule type" value="Genomic_DNA"/>
</dbReference>
<accession>A0A657IUZ3</accession>
<feature type="region of interest" description="Disordered" evidence="1">
    <location>
        <begin position="68"/>
        <end position="95"/>
    </location>
</feature>
<gene>
    <name evidence="2" type="ORF">A5N15_05215</name>
</gene>
<protein>
    <submittedName>
        <fullName evidence="2">Uncharacterized protein</fullName>
    </submittedName>
</protein>
<evidence type="ECO:0000313" key="3">
    <source>
        <dbReference type="Proteomes" id="UP000092021"/>
    </source>
</evidence>
<sequence>MAFEPRLLSGPEQDVLIGQMIETHRRGIGHPPAWPTDLGEALRTRGFRREIREFLDAARSSTSTPIRCASSAGAWTTPSGWPPRTSGWSTSSCVG</sequence>
<dbReference type="Proteomes" id="UP000092021">
    <property type="component" value="Unassembled WGS sequence"/>
</dbReference>
<evidence type="ECO:0000313" key="2">
    <source>
        <dbReference type="EMBL" id="OAX61543.1"/>
    </source>
</evidence>
<reference evidence="2 3" key="1">
    <citation type="submission" date="2016-04" db="EMBL/GenBank/DDBJ databases">
        <title>Identification of putative biosynthetic pathways for the production of bioactive secondary metabolites by the marine actinomycete Kocuria kristinae RUTW2-3.</title>
        <authorList>
            <person name="Waterworth S.C."/>
            <person name="Walmsley T.A."/>
            <person name="Matongo T."/>
            <person name="Davies-Coleman M.T."/>
            <person name="Dorrington R.A."/>
        </authorList>
    </citation>
    <scope>NUCLEOTIDE SEQUENCE [LARGE SCALE GENOMIC DNA]</scope>
    <source>
        <strain evidence="2 3">RUTW4-5</strain>
    </source>
</reference>